<dbReference type="InterPro" id="IPR013217">
    <property type="entry name" value="Methyltransf_12"/>
</dbReference>
<dbReference type="RefSeq" id="WP_103967416.1">
    <property type="nucleotide sequence ID" value="NZ_FNUX01000030.1"/>
</dbReference>
<dbReference type="AlphaFoldDB" id="A0A1H5XPA1"/>
<keyword evidence="1" id="KW-0175">Coiled coil</keyword>
<keyword evidence="3" id="KW-0489">Methyltransferase</keyword>
<dbReference type="GO" id="GO:0032259">
    <property type="term" value="P:methylation"/>
    <property type="evidence" value="ECO:0007669"/>
    <property type="project" value="UniProtKB-KW"/>
</dbReference>
<dbReference type="OrthoDB" id="101857at2"/>
<dbReference type="EMBL" id="FNUX01000030">
    <property type="protein sequence ID" value="SEG13599.1"/>
    <property type="molecule type" value="Genomic_DNA"/>
</dbReference>
<feature type="coiled-coil region" evidence="1">
    <location>
        <begin position="616"/>
        <end position="643"/>
    </location>
</feature>
<evidence type="ECO:0000313" key="3">
    <source>
        <dbReference type="EMBL" id="SEG13599.1"/>
    </source>
</evidence>
<evidence type="ECO:0000313" key="4">
    <source>
        <dbReference type="Proteomes" id="UP000236753"/>
    </source>
</evidence>
<proteinExistence type="predicted"/>
<dbReference type="Proteomes" id="UP000236753">
    <property type="component" value="Unassembled WGS sequence"/>
</dbReference>
<dbReference type="SUPFAM" id="SSF53335">
    <property type="entry name" value="S-adenosyl-L-methionine-dependent methyltransferases"/>
    <property type="match status" value="1"/>
</dbReference>
<accession>A0A1H5XPA1</accession>
<reference evidence="3 4" key="1">
    <citation type="submission" date="2016-10" db="EMBL/GenBank/DDBJ databases">
        <authorList>
            <person name="de Groot N.N."/>
        </authorList>
    </citation>
    <scope>NUCLEOTIDE SEQUENCE [LARGE SCALE GENOMIC DNA]</scope>
    <source>
        <strain evidence="3 4">Nm13</strain>
    </source>
</reference>
<gene>
    <name evidence="3" type="ORF">SAMN05216334_1305</name>
</gene>
<dbReference type="CDD" id="cd02440">
    <property type="entry name" value="AdoMet_MTases"/>
    <property type="match status" value="1"/>
</dbReference>
<dbReference type="GO" id="GO:0008168">
    <property type="term" value="F:methyltransferase activity"/>
    <property type="evidence" value="ECO:0007669"/>
    <property type="project" value="UniProtKB-KW"/>
</dbReference>
<organism evidence="3 4">
    <name type="scientific">Nitrosomonas ureae</name>
    <dbReference type="NCBI Taxonomy" id="44577"/>
    <lineage>
        <taxon>Bacteria</taxon>
        <taxon>Pseudomonadati</taxon>
        <taxon>Pseudomonadota</taxon>
        <taxon>Betaproteobacteria</taxon>
        <taxon>Nitrosomonadales</taxon>
        <taxon>Nitrosomonadaceae</taxon>
        <taxon>Nitrosomonas</taxon>
    </lineage>
</organism>
<dbReference type="Gene3D" id="3.40.50.150">
    <property type="entry name" value="Vaccinia Virus protein VP39"/>
    <property type="match status" value="1"/>
</dbReference>
<feature type="domain" description="Methyltransferase type 12" evidence="2">
    <location>
        <begin position="90"/>
        <end position="188"/>
    </location>
</feature>
<protein>
    <submittedName>
        <fullName evidence="3">Methyltransferase domain-containing protein</fullName>
    </submittedName>
</protein>
<evidence type="ECO:0000259" key="2">
    <source>
        <dbReference type="Pfam" id="PF08242"/>
    </source>
</evidence>
<evidence type="ECO:0000256" key="1">
    <source>
        <dbReference type="SAM" id="Coils"/>
    </source>
</evidence>
<name>A0A1H5XPA1_9PROT</name>
<sequence>MMQSVLLQAGYIFNTETNVWSRSEYCGIAYSDGDQVEQRIEKIVTTAKDLSVLSNELRTHCTDWPSLYHLSGVRANILRPFEPGLGGDILEIGAGCGAITRYLGECGANVLALEGSLRRAAIARSRTHDQSNVVVVAEQFDQFRIDRKFDVITLIGVLEYAGLFATHEHPALAMLERARSLLKPNGKLIVAIENQLGLKYFAGAPEDHLGQPMYGIEGRYQTDQPQTFGYKFLAEMIHQAGFVKSEFLIPLPDYKLPVCILTTEGLSAPDFDAVELACQSITKDAQLPERTLFSLERALPVVFRNGLAVDLANSFLIVAVNSSECDFESDVLAYYFSTDRRSIFCKETSFVRCDGDIQVKRHILSANGSPAKIDNRDLFFQLPCDLAYSHGKTLYREFVEIVTRPNWTAKEIQCYFSRYMEIILEIAHSEGHSCNSQSQDLLLPGDYLDAIPSNIVMTDAGKAVYVDREWCASQGIPFSYLLFRAITSLMKGISTFSQPQDPTVATRGGLLLTVMNSLGFSLGEEDFAKFLRMESELSTFSSGVESRIFSTWSPDASLPGCSGPFPGEALDSRLKRTETAKSVAEKFAYERLTEIQYLQTRLAATEKAKAYAESLAINRLQELQQLQSQLTQAQSQLTQAHTQLESIRSSPGYKLLKIINLASNRGRPDV</sequence>
<dbReference type="Pfam" id="PF08242">
    <property type="entry name" value="Methyltransf_12"/>
    <property type="match status" value="1"/>
</dbReference>
<dbReference type="InterPro" id="IPR029063">
    <property type="entry name" value="SAM-dependent_MTases_sf"/>
</dbReference>
<keyword evidence="3" id="KW-0808">Transferase</keyword>